<evidence type="ECO:0000256" key="15">
    <source>
        <dbReference type="SAM" id="Phobius"/>
    </source>
</evidence>
<dbReference type="STRING" id="360107.CHAB381_0682"/>
<evidence type="ECO:0000256" key="6">
    <source>
        <dbReference type="ARBA" id="ARBA00022989"/>
    </source>
</evidence>
<comment type="subcellular location">
    <subcellularLocation>
        <location evidence="12">Endomembrane system</location>
        <topology evidence="12">Single-pass membrane protein</topology>
    </subcellularLocation>
</comment>
<proteinExistence type="inferred from homology"/>
<comment type="function">
    <text evidence="11">Component of the F(0) channel, it forms part of the peripheral stalk, linking F(1) to F(0). The b'-subunit is a diverged and duplicated form of b found in plants and photosynthetic bacteria.</text>
</comment>
<accession>A7I172</accession>
<dbReference type="NCBIfam" id="NF006293">
    <property type="entry name" value="PRK08476.1"/>
    <property type="match status" value="1"/>
</dbReference>
<sequence>MFEVSFPAMVMTIVVFLALIYFLNQKLYKPLLAFMEERENSIKKDEELANQNTLDLNIDKAELEKAVSEANMSASQIKNEAIQKAKDKVDEILSKKRVELQADFDDFMNDLAKQKDEIKAGLQSKIPEFQNSLKATLSKI</sequence>
<keyword evidence="14" id="KW-0175">Coiled coil</keyword>
<evidence type="ECO:0000256" key="11">
    <source>
        <dbReference type="ARBA" id="ARBA00025614"/>
    </source>
</evidence>
<keyword evidence="17" id="KW-1185">Reference proteome</keyword>
<name>A7I172_CAMHC</name>
<dbReference type="GO" id="GO:0045259">
    <property type="term" value="C:proton-transporting ATP synthase complex"/>
    <property type="evidence" value="ECO:0007669"/>
    <property type="project" value="UniProtKB-KW"/>
</dbReference>
<keyword evidence="8 15" id="KW-0472">Membrane</keyword>
<dbReference type="InterPro" id="IPR050059">
    <property type="entry name" value="ATP_synthase_B_chain"/>
</dbReference>
<evidence type="ECO:0000256" key="13">
    <source>
        <dbReference type="RuleBase" id="RU003848"/>
    </source>
</evidence>
<keyword evidence="3 13" id="KW-0138">CF(0)</keyword>
<evidence type="ECO:0000256" key="10">
    <source>
        <dbReference type="ARBA" id="ARBA00025198"/>
    </source>
</evidence>
<keyword evidence="7 13" id="KW-0406">Ion transport</keyword>
<evidence type="ECO:0000256" key="3">
    <source>
        <dbReference type="ARBA" id="ARBA00022547"/>
    </source>
</evidence>
<evidence type="ECO:0000256" key="9">
    <source>
        <dbReference type="ARBA" id="ARBA00023310"/>
    </source>
</evidence>
<comment type="function">
    <text evidence="10">F(1)F(0) ATP synthase produces ATP from ADP in the presence of a proton or sodium gradient. F-type ATPases consist of two structural domains, F(1) containing the extramembraneous catalytic core and F(0) containing the membrane proton channel, linked together by a central stalk and a peripheral stalk. During catalysis, ATP synthesis in the catalytic domain of F(1) is coupled via a rotary mechanism of the central stalk subunits to proton translocation.</text>
</comment>
<evidence type="ECO:0000256" key="4">
    <source>
        <dbReference type="ARBA" id="ARBA00022692"/>
    </source>
</evidence>
<dbReference type="eggNOG" id="COG0711">
    <property type="taxonomic scope" value="Bacteria"/>
</dbReference>
<gene>
    <name evidence="16" type="ordered locus">CHAB381_0682</name>
</gene>
<dbReference type="PANTHER" id="PTHR33445:SF1">
    <property type="entry name" value="ATP SYNTHASE SUBUNIT B"/>
    <property type="match status" value="1"/>
</dbReference>
<dbReference type="AlphaFoldDB" id="A7I172"/>
<dbReference type="InterPro" id="IPR002146">
    <property type="entry name" value="ATP_synth_b/b'su_bac/chlpt"/>
</dbReference>
<evidence type="ECO:0000256" key="5">
    <source>
        <dbReference type="ARBA" id="ARBA00022781"/>
    </source>
</evidence>
<evidence type="ECO:0000256" key="14">
    <source>
        <dbReference type="SAM" id="Coils"/>
    </source>
</evidence>
<evidence type="ECO:0000256" key="7">
    <source>
        <dbReference type="ARBA" id="ARBA00023065"/>
    </source>
</evidence>
<reference evidence="17" key="1">
    <citation type="submission" date="2007-07" db="EMBL/GenBank/DDBJ databases">
        <title>Complete genome sequence of Campylobacter hominis ATCC BAA-381, a commensal isolated from the human gastrointestinal tract.</title>
        <authorList>
            <person name="Fouts D.E."/>
            <person name="Mongodin E.F."/>
            <person name="Puiu D."/>
            <person name="Sebastian Y."/>
            <person name="Miller W.G."/>
            <person name="Mandrell R.E."/>
            <person name="Nelson K.E."/>
        </authorList>
    </citation>
    <scope>NUCLEOTIDE SEQUENCE [LARGE SCALE GENOMIC DNA]</scope>
    <source>
        <strain evidence="17">ATCC BAA-381 / LMG 19568 / NCTC 13146 / CH001A</strain>
    </source>
</reference>
<evidence type="ECO:0000256" key="8">
    <source>
        <dbReference type="ARBA" id="ARBA00023136"/>
    </source>
</evidence>
<evidence type="ECO:0000256" key="1">
    <source>
        <dbReference type="ARBA" id="ARBA00005513"/>
    </source>
</evidence>
<dbReference type="Pfam" id="PF00430">
    <property type="entry name" value="ATP-synt_B"/>
    <property type="match status" value="1"/>
</dbReference>
<keyword evidence="2 13" id="KW-0813">Transport</keyword>
<dbReference type="CDD" id="cd06503">
    <property type="entry name" value="ATP-synt_Fo_b"/>
    <property type="match status" value="1"/>
</dbReference>
<dbReference type="GO" id="GO:0015986">
    <property type="term" value="P:proton motive force-driven ATP synthesis"/>
    <property type="evidence" value="ECO:0007669"/>
    <property type="project" value="InterPro"/>
</dbReference>
<dbReference type="RefSeq" id="WP_012108550.1">
    <property type="nucleotide sequence ID" value="NC_009714.1"/>
</dbReference>
<evidence type="ECO:0000256" key="2">
    <source>
        <dbReference type="ARBA" id="ARBA00022448"/>
    </source>
</evidence>
<dbReference type="EMBL" id="CP000776">
    <property type="protein sequence ID" value="ABS52046.1"/>
    <property type="molecule type" value="Genomic_DNA"/>
</dbReference>
<evidence type="ECO:0000256" key="12">
    <source>
        <dbReference type="ARBA" id="ARBA00037847"/>
    </source>
</evidence>
<evidence type="ECO:0000313" key="16">
    <source>
        <dbReference type="EMBL" id="ABS52046.1"/>
    </source>
</evidence>
<keyword evidence="5 13" id="KW-0375">Hydrogen ion transport</keyword>
<protein>
    <submittedName>
        <fullName evidence="16">ATP synthase subunit B</fullName>
    </submittedName>
</protein>
<feature type="transmembrane region" description="Helical" evidence="15">
    <location>
        <begin position="6"/>
        <end position="23"/>
    </location>
</feature>
<dbReference type="GO" id="GO:0012505">
    <property type="term" value="C:endomembrane system"/>
    <property type="evidence" value="ECO:0007669"/>
    <property type="project" value="UniProtKB-SubCell"/>
</dbReference>
<keyword evidence="9" id="KW-0066">ATP synthesis</keyword>
<dbReference type="Proteomes" id="UP000002407">
    <property type="component" value="Chromosome"/>
</dbReference>
<keyword evidence="4 13" id="KW-0812">Transmembrane</keyword>
<organism evidence="16 17">
    <name type="scientific">Campylobacter hominis (strain ATCC BAA-381 / DSM 21671 / CCUG 45161 / LMG 19568 / NCTC 13146 / CH001A)</name>
    <dbReference type="NCBI Taxonomy" id="360107"/>
    <lineage>
        <taxon>Bacteria</taxon>
        <taxon>Pseudomonadati</taxon>
        <taxon>Campylobacterota</taxon>
        <taxon>Epsilonproteobacteria</taxon>
        <taxon>Campylobacterales</taxon>
        <taxon>Campylobacteraceae</taxon>
        <taxon>Campylobacter</taxon>
    </lineage>
</organism>
<dbReference type="HOGENOM" id="CLU_079215_10_0_7"/>
<feature type="coiled-coil region" evidence="14">
    <location>
        <begin position="60"/>
        <end position="117"/>
    </location>
</feature>
<dbReference type="GO" id="GO:0046961">
    <property type="term" value="F:proton-transporting ATPase activity, rotational mechanism"/>
    <property type="evidence" value="ECO:0007669"/>
    <property type="project" value="TreeGrafter"/>
</dbReference>
<keyword evidence="6 15" id="KW-1133">Transmembrane helix</keyword>
<evidence type="ECO:0000313" key="17">
    <source>
        <dbReference type="Proteomes" id="UP000002407"/>
    </source>
</evidence>
<comment type="similarity">
    <text evidence="1 13">Belongs to the ATPase B chain family.</text>
</comment>
<dbReference type="PANTHER" id="PTHR33445">
    <property type="entry name" value="ATP SYNTHASE SUBUNIT B', CHLOROPLASTIC"/>
    <property type="match status" value="1"/>
</dbReference>
<dbReference type="OrthoDB" id="5334261at2"/>
<dbReference type="KEGG" id="cha:CHAB381_0682"/>